<protein>
    <submittedName>
        <fullName evidence="2">Uncharacterized protein</fullName>
    </submittedName>
</protein>
<evidence type="ECO:0000313" key="3">
    <source>
        <dbReference type="Proteomes" id="UP001150217"/>
    </source>
</evidence>
<feature type="compositionally biased region" description="Low complexity" evidence="1">
    <location>
        <begin position="444"/>
        <end position="453"/>
    </location>
</feature>
<name>A0ABQ8VJX8_9AGAR</name>
<feature type="region of interest" description="Disordered" evidence="1">
    <location>
        <begin position="504"/>
        <end position="560"/>
    </location>
</feature>
<feature type="compositionally biased region" description="Low complexity" evidence="1">
    <location>
        <begin position="304"/>
        <end position="333"/>
    </location>
</feature>
<sequence length="560" mass="59118">MFKSTRVNKSRSSNNKALDESSASSSSLRGNDTASGSSSTSASTPVPLVTRTYAPFPAPYPYAVVTSNPVPMYEPYPAYPQQQLSQIPQPLQSQQHPQQLVLLPRPQVPEHILEHQPPHSHYTLAAVTPGNSTRHLPLPTRTPYQNGNRVEYTHDPSVRYVSSSAPSSSPRIIAGAPPGSAYVPNYPMTTSYGAPGPPDHTMYSSIQSLPPPPPHGPHSHLQQQSPSSPWYDEQHHNHPQSSPGPYPSVESISSRPGPEYGEQSPPSNSFESPSPVVPTLVPLNLSSVRTPAEYTLVDNNNSHSSTSSMSPMSPVSPTSPTSPMTPLHHMPPTSRIPPMPSMTPMPILPPPMSPHPNTPPNPVHSPVYQSVYTIPRGMPSTYLYSSTYTMTPAFQYSTISAAATNNPATIASIAYMGDRAATPASPSTESSASGSVRSGGSGGSVRSMRSTGSAGSDGSAYVPSSSSLYGPGVPGVSSSRASAGDPGTNELVRSAELVRLSEPGLAVGSAGGGDAAGGSPQRAVPLPPLHSLKRSHPYRRHPEDDKTLRLLDPRPVPSVP</sequence>
<feature type="compositionally biased region" description="Polar residues" evidence="1">
    <location>
        <begin position="1"/>
        <end position="16"/>
    </location>
</feature>
<proteinExistence type="predicted"/>
<feature type="compositionally biased region" description="Pro residues" evidence="1">
    <location>
        <begin position="334"/>
        <end position="362"/>
    </location>
</feature>
<reference evidence="2" key="1">
    <citation type="submission" date="2022-08" db="EMBL/GenBank/DDBJ databases">
        <title>A Global Phylogenomic Analysis of the Shiitake Genus Lentinula.</title>
        <authorList>
            <consortium name="DOE Joint Genome Institute"/>
            <person name="Sierra-Patev S."/>
            <person name="Min B."/>
            <person name="Naranjo-Ortiz M."/>
            <person name="Looney B."/>
            <person name="Konkel Z."/>
            <person name="Slot J.C."/>
            <person name="Sakamoto Y."/>
            <person name="Steenwyk J.L."/>
            <person name="Rokas A."/>
            <person name="Carro J."/>
            <person name="Camarero S."/>
            <person name="Ferreira P."/>
            <person name="Molpeceres G."/>
            <person name="Ruiz-Duenas F.J."/>
            <person name="Serrano A."/>
            <person name="Henrissat B."/>
            <person name="Drula E."/>
            <person name="Hughes K.W."/>
            <person name="Mata J.L."/>
            <person name="Ishikawa N.K."/>
            <person name="Vargas-Isla R."/>
            <person name="Ushijima S."/>
            <person name="Smith C.A."/>
            <person name="Ahrendt S."/>
            <person name="Andreopoulos W."/>
            <person name="He G."/>
            <person name="Labutti K."/>
            <person name="Lipzen A."/>
            <person name="Ng V."/>
            <person name="Riley R."/>
            <person name="Sandor L."/>
            <person name="Barry K."/>
            <person name="Martinez A.T."/>
            <person name="Xiao Y."/>
            <person name="Gibbons J.G."/>
            <person name="Terashima K."/>
            <person name="Grigoriev I.V."/>
            <person name="Hibbett D.S."/>
        </authorList>
    </citation>
    <scope>NUCLEOTIDE SEQUENCE</scope>
    <source>
        <strain evidence="2">RHP3577 ss4</strain>
    </source>
</reference>
<feature type="region of interest" description="Disordered" evidence="1">
    <location>
        <begin position="129"/>
        <end position="151"/>
    </location>
</feature>
<feature type="region of interest" description="Disordered" evidence="1">
    <location>
        <begin position="1"/>
        <end position="47"/>
    </location>
</feature>
<feature type="region of interest" description="Disordered" evidence="1">
    <location>
        <begin position="192"/>
        <end position="275"/>
    </location>
</feature>
<evidence type="ECO:0000256" key="1">
    <source>
        <dbReference type="SAM" id="MobiDB-lite"/>
    </source>
</evidence>
<feature type="compositionally biased region" description="Basic and acidic residues" evidence="1">
    <location>
        <begin position="540"/>
        <end position="552"/>
    </location>
</feature>
<feature type="compositionally biased region" description="Low complexity" evidence="1">
    <location>
        <begin position="420"/>
        <end position="436"/>
    </location>
</feature>
<feature type="region of interest" description="Disordered" evidence="1">
    <location>
        <begin position="297"/>
        <end position="362"/>
    </location>
</feature>
<feature type="region of interest" description="Disordered" evidence="1">
    <location>
        <begin position="420"/>
        <end position="488"/>
    </location>
</feature>
<feature type="compositionally biased region" description="Low complexity" evidence="1">
    <location>
        <begin position="264"/>
        <end position="275"/>
    </location>
</feature>
<gene>
    <name evidence="2" type="ORF">C8R41DRAFT_303184</name>
</gene>
<organism evidence="2 3">
    <name type="scientific">Lentinula lateritia</name>
    <dbReference type="NCBI Taxonomy" id="40482"/>
    <lineage>
        <taxon>Eukaryota</taxon>
        <taxon>Fungi</taxon>
        <taxon>Dikarya</taxon>
        <taxon>Basidiomycota</taxon>
        <taxon>Agaricomycotina</taxon>
        <taxon>Agaricomycetes</taxon>
        <taxon>Agaricomycetidae</taxon>
        <taxon>Agaricales</taxon>
        <taxon>Marasmiineae</taxon>
        <taxon>Omphalotaceae</taxon>
        <taxon>Lentinula</taxon>
    </lineage>
</organism>
<keyword evidence="3" id="KW-1185">Reference proteome</keyword>
<evidence type="ECO:0000313" key="2">
    <source>
        <dbReference type="EMBL" id="KAJ4494404.1"/>
    </source>
</evidence>
<feature type="compositionally biased region" description="Low complexity" evidence="1">
    <location>
        <begin position="219"/>
        <end position="229"/>
    </location>
</feature>
<accession>A0ABQ8VJX8</accession>
<dbReference type="EMBL" id="JANVFT010000032">
    <property type="protein sequence ID" value="KAJ4494404.1"/>
    <property type="molecule type" value="Genomic_DNA"/>
</dbReference>
<dbReference type="Proteomes" id="UP001150217">
    <property type="component" value="Unassembled WGS sequence"/>
</dbReference>
<comment type="caution">
    <text evidence="2">The sequence shown here is derived from an EMBL/GenBank/DDBJ whole genome shotgun (WGS) entry which is preliminary data.</text>
</comment>
<feature type="compositionally biased region" description="Low complexity" evidence="1">
    <location>
        <begin position="21"/>
        <end position="44"/>
    </location>
</feature>